<dbReference type="InterPro" id="IPR037231">
    <property type="entry name" value="NAP-like_sf"/>
</dbReference>
<protein>
    <submittedName>
        <fullName evidence="3">Uncharacterized protein</fullName>
    </submittedName>
</protein>
<dbReference type="AlphaFoldDB" id="A0AAN7PY31"/>
<evidence type="ECO:0000313" key="3">
    <source>
        <dbReference type="EMBL" id="KAK4872000.1"/>
    </source>
</evidence>
<keyword evidence="4" id="KW-1185">Reference proteome</keyword>
<dbReference type="Pfam" id="PF00956">
    <property type="entry name" value="NAP"/>
    <property type="match status" value="1"/>
</dbReference>
<dbReference type="InterPro" id="IPR002164">
    <property type="entry name" value="NAP_family"/>
</dbReference>
<comment type="caution">
    <text evidence="3">The sequence shown here is derived from an EMBL/GenBank/DDBJ whole genome shotgun (WGS) entry which is preliminary data.</text>
</comment>
<reference evidence="4" key="1">
    <citation type="submission" date="2023-01" db="EMBL/GenBank/DDBJ databases">
        <title>Key to firefly adult light organ development and bioluminescence: homeobox transcription factors regulate luciferase expression and transportation to peroxisome.</title>
        <authorList>
            <person name="Fu X."/>
        </authorList>
    </citation>
    <scope>NUCLEOTIDE SEQUENCE [LARGE SCALE GENOMIC DNA]</scope>
</reference>
<sequence>MEVKKPISSSVPIQWKLNVDPHVLDGHEDSQSFYGWYNSNINDINAIEIGRSIVQLWTSPLKWFGVPLDDDISGGTTPLWPPSVCSSGTSSKKSIKPRVKAVLGSLLEGCQQDSFRYLKNLQIEEHNDVCHMTFHFRKNPYFENTFLTKKIDFKNKDVSSNSDAIIWKANANFDLPNELKSPLKDAESFYEWYIGKNTLNATFIAQNILDLWINPLEWFEIHLDYEEDSASDEAEESTDSADSITEITSQLQNYDVNDNIEKSADIPDKGCLSKDVTNITQ</sequence>
<accession>A0AAN7PY31</accession>
<proteinExistence type="inferred from homology"/>
<organism evidence="3 4">
    <name type="scientific">Aquatica leii</name>
    <dbReference type="NCBI Taxonomy" id="1421715"/>
    <lineage>
        <taxon>Eukaryota</taxon>
        <taxon>Metazoa</taxon>
        <taxon>Ecdysozoa</taxon>
        <taxon>Arthropoda</taxon>
        <taxon>Hexapoda</taxon>
        <taxon>Insecta</taxon>
        <taxon>Pterygota</taxon>
        <taxon>Neoptera</taxon>
        <taxon>Endopterygota</taxon>
        <taxon>Coleoptera</taxon>
        <taxon>Polyphaga</taxon>
        <taxon>Elateriformia</taxon>
        <taxon>Elateroidea</taxon>
        <taxon>Lampyridae</taxon>
        <taxon>Luciolinae</taxon>
        <taxon>Aquatica</taxon>
    </lineage>
</organism>
<dbReference type="Gene3D" id="3.30.1120.90">
    <property type="entry name" value="Nucleosome assembly protein"/>
    <property type="match status" value="1"/>
</dbReference>
<dbReference type="SUPFAM" id="SSF143113">
    <property type="entry name" value="NAP-like"/>
    <property type="match status" value="1"/>
</dbReference>
<dbReference type="GO" id="GO:0006334">
    <property type="term" value="P:nucleosome assembly"/>
    <property type="evidence" value="ECO:0007669"/>
    <property type="project" value="InterPro"/>
</dbReference>
<evidence type="ECO:0000313" key="4">
    <source>
        <dbReference type="Proteomes" id="UP001353858"/>
    </source>
</evidence>
<dbReference type="Proteomes" id="UP001353858">
    <property type="component" value="Unassembled WGS sequence"/>
</dbReference>
<dbReference type="EMBL" id="JARPUR010000008">
    <property type="protein sequence ID" value="KAK4872000.1"/>
    <property type="molecule type" value="Genomic_DNA"/>
</dbReference>
<dbReference type="GO" id="GO:0005634">
    <property type="term" value="C:nucleus"/>
    <property type="evidence" value="ECO:0007669"/>
    <property type="project" value="InterPro"/>
</dbReference>
<name>A0AAN7PY31_9COLE</name>
<gene>
    <name evidence="3" type="ORF">RN001_016124</name>
</gene>
<evidence type="ECO:0000256" key="2">
    <source>
        <dbReference type="RuleBase" id="RU003876"/>
    </source>
</evidence>
<comment type="similarity">
    <text evidence="1 2">Belongs to the nucleosome assembly protein (NAP) family.</text>
</comment>
<evidence type="ECO:0000256" key="1">
    <source>
        <dbReference type="ARBA" id="ARBA00009947"/>
    </source>
</evidence>
<dbReference type="PANTHER" id="PTHR11875">
    <property type="entry name" value="TESTIS-SPECIFIC Y-ENCODED PROTEIN"/>
    <property type="match status" value="1"/>
</dbReference>